<dbReference type="Pfam" id="PF01926">
    <property type="entry name" value="MMR_HSR1"/>
    <property type="match status" value="1"/>
</dbReference>
<protein>
    <submittedName>
        <fullName evidence="4">GTP binding domain</fullName>
    </submittedName>
</protein>
<dbReference type="GO" id="GO:0019843">
    <property type="term" value="F:rRNA binding"/>
    <property type="evidence" value="ECO:0007669"/>
    <property type="project" value="TreeGrafter"/>
</dbReference>
<keyword evidence="5" id="KW-1185">Reference proteome</keyword>
<reference evidence="4 5" key="1">
    <citation type="submission" date="2023-12" db="EMBL/GenBank/DDBJ databases">
        <title>A high-quality genome assembly for Dillenia turbinata (Dilleniales).</title>
        <authorList>
            <person name="Chanderbali A."/>
        </authorList>
    </citation>
    <scope>NUCLEOTIDE SEQUENCE [LARGE SCALE GENOMIC DNA]</scope>
    <source>
        <strain evidence="4">LSX21</strain>
        <tissue evidence="4">Leaf</tissue>
    </source>
</reference>
<evidence type="ECO:0000256" key="2">
    <source>
        <dbReference type="ARBA" id="ARBA00023134"/>
    </source>
</evidence>
<organism evidence="4 5">
    <name type="scientific">Dillenia turbinata</name>
    <dbReference type="NCBI Taxonomy" id="194707"/>
    <lineage>
        <taxon>Eukaryota</taxon>
        <taxon>Viridiplantae</taxon>
        <taxon>Streptophyta</taxon>
        <taxon>Embryophyta</taxon>
        <taxon>Tracheophyta</taxon>
        <taxon>Spermatophyta</taxon>
        <taxon>Magnoliopsida</taxon>
        <taxon>eudicotyledons</taxon>
        <taxon>Gunneridae</taxon>
        <taxon>Pentapetalae</taxon>
        <taxon>Dilleniales</taxon>
        <taxon>Dilleniaceae</taxon>
        <taxon>Dillenia</taxon>
    </lineage>
</organism>
<name>A0AAN8VFT7_9MAGN</name>
<dbReference type="InterPro" id="IPR027417">
    <property type="entry name" value="P-loop_NTPase"/>
</dbReference>
<dbReference type="InterPro" id="IPR005662">
    <property type="entry name" value="GTPase_Era-like"/>
</dbReference>
<evidence type="ECO:0000313" key="4">
    <source>
        <dbReference type="EMBL" id="KAK6933475.1"/>
    </source>
</evidence>
<evidence type="ECO:0000259" key="3">
    <source>
        <dbReference type="Pfam" id="PF01926"/>
    </source>
</evidence>
<dbReference type="InterPro" id="IPR006073">
    <property type="entry name" value="GTP-bd"/>
</dbReference>
<evidence type="ECO:0000313" key="5">
    <source>
        <dbReference type="Proteomes" id="UP001370490"/>
    </source>
</evidence>
<dbReference type="SUPFAM" id="SSF52540">
    <property type="entry name" value="P-loop containing nucleoside triphosphate hydrolases"/>
    <property type="match status" value="1"/>
</dbReference>
<dbReference type="Gene3D" id="3.40.50.300">
    <property type="entry name" value="P-loop containing nucleotide triphosphate hydrolases"/>
    <property type="match status" value="1"/>
</dbReference>
<evidence type="ECO:0000256" key="1">
    <source>
        <dbReference type="ARBA" id="ARBA00022741"/>
    </source>
</evidence>
<dbReference type="InterPro" id="IPR015946">
    <property type="entry name" value="KH_dom-like_a/b"/>
</dbReference>
<comment type="caution">
    <text evidence="4">The sequence shown here is derived from an EMBL/GenBank/DDBJ whole genome shotgun (WGS) entry which is preliminary data.</text>
</comment>
<proteinExistence type="predicted"/>
<dbReference type="CDD" id="cd22534">
    <property type="entry name" value="KH-II_Era"/>
    <property type="match status" value="1"/>
</dbReference>
<keyword evidence="2" id="KW-0342">GTP-binding</keyword>
<dbReference type="PANTHER" id="PTHR42698:SF1">
    <property type="entry name" value="GTPASE ERA, MITOCHONDRIAL"/>
    <property type="match status" value="1"/>
</dbReference>
<feature type="non-terminal residue" evidence="4">
    <location>
        <position position="1"/>
    </location>
</feature>
<dbReference type="AlphaFoldDB" id="A0AAN8VFT7"/>
<dbReference type="GO" id="GO:0043024">
    <property type="term" value="F:ribosomal small subunit binding"/>
    <property type="evidence" value="ECO:0007669"/>
    <property type="project" value="TreeGrafter"/>
</dbReference>
<keyword evidence="1" id="KW-0547">Nucleotide-binding</keyword>
<dbReference type="GO" id="GO:0005525">
    <property type="term" value="F:GTP binding"/>
    <property type="evidence" value="ECO:0007669"/>
    <property type="project" value="UniProtKB-KW"/>
</dbReference>
<gene>
    <name evidence="4" type="ORF">RJ641_036369</name>
</gene>
<dbReference type="SUPFAM" id="SSF54814">
    <property type="entry name" value="Prokaryotic type KH domain (KH-domain type II)"/>
    <property type="match status" value="1"/>
</dbReference>
<feature type="domain" description="G" evidence="3">
    <location>
        <begin position="149"/>
        <end position="261"/>
    </location>
</feature>
<dbReference type="PANTHER" id="PTHR42698">
    <property type="entry name" value="GTPASE ERA"/>
    <property type="match status" value="1"/>
</dbReference>
<dbReference type="InterPro" id="IPR009019">
    <property type="entry name" value="KH_sf_prok-type"/>
</dbReference>
<accession>A0AAN8VFT7</accession>
<dbReference type="Proteomes" id="UP001370490">
    <property type="component" value="Unassembled WGS sequence"/>
</dbReference>
<dbReference type="EMBL" id="JBAMMX010000009">
    <property type="protein sequence ID" value="KAK6933475.1"/>
    <property type="molecule type" value="Genomic_DNA"/>
</dbReference>
<sequence>RDVRALRAFGALTKSGKDQFNYRASLCRFFSAQPQPEENHKPISSSSEQETDYESVFNSKYYELPNNPTTPFSFEQQPQPTWDDKYREKTNLSIFGEEFVKKKKKDDEDERRRVLARALLAAALENPDDEEENEGDMVVKEEDQISLSVAIIGAPNAGKSALTNFMVVGTKVSAVSRKTNTTIHEVLGVMTKGKTQIVCLVIYPDPWKLAYFIVFFYMPGLMLKNNGYPHSSMRVRVQGAWSSVDLYDVLLVLFDVHRHLKRYFMISGLKGSGVKDLTQYLMEKAVKRPWDEDPFVMSEDVMKTISLEVVREKLLEYVHEEIPYCIEHRLIDWKELRDGSLRIEQHFITHKQSQRKILVGKKGSKIG</sequence>
<dbReference type="GO" id="GO:0000028">
    <property type="term" value="P:ribosomal small subunit assembly"/>
    <property type="evidence" value="ECO:0007669"/>
    <property type="project" value="TreeGrafter"/>
</dbReference>
<dbReference type="Gene3D" id="3.30.300.20">
    <property type="match status" value="1"/>
</dbReference>